<keyword evidence="2" id="KW-0812">Transmembrane</keyword>
<feature type="region of interest" description="Disordered" evidence="1">
    <location>
        <begin position="594"/>
        <end position="620"/>
    </location>
</feature>
<feature type="transmembrane region" description="Helical" evidence="2">
    <location>
        <begin position="168"/>
        <end position="190"/>
    </location>
</feature>
<dbReference type="EMBL" id="JAANBB010000001">
    <property type="protein sequence ID" value="KAF7558244.1"/>
    <property type="molecule type" value="Genomic_DNA"/>
</dbReference>
<reference evidence="4" key="1">
    <citation type="submission" date="2020-03" db="EMBL/GenBank/DDBJ databases">
        <title>Draft Genome Sequence of Cylindrodendrum hubeiense.</title>
        <authorList>
            <person name="Buettner E."/>
            <person name="Kellner H."/>
        </authorList>
    </citation>
    <scope>NUCLEOTIDE SEQUENCE</scope>
    <source>
        <strain evidence="4">IHI 201604</strain>
    </source>
</reference>
<name>A0A9P5LMR9_9HYPO</name>
<keyword evidence="2" id="KW-0472">Membrane</keyword>
<protein>
    <recommendedName>
        <fullName evidence="3">Acyltransferase 3 domain-containing protein</fullName>
    </recommendedName>
</protein>
<dbReference type="PANTHER" id="PTHR23028">
    <property type="entry name" value="ACETYLTRANSFERASE"/>
    <property type="match status" value="1"/>
</dbReference>
<dbReference type="PANTHER" id="PTHR23028:SF125">
    <property type="entry name" value="ACYLTRANSFERASE"/>
    <property type="match status" value="1"/>
</dbReference>
<feature type="transmembrane region" description="Helical" evidence="2">
    <location>
        <begin position="553"/>
        <end position="571"/>
    </location>
</feature>
<feature type="transmembrane region" description="Helical" evidence="2">
    <location>
        <begin position="266"/>
        <end position="289"/>
    </location>
</feature>
<keyword evidence="2" id="KW-1133">Transmembrane helix</keyword>
<accession>A0A9P5LMR9</accession>
<feature type="transmembrane region" description="Helical" evidence="2">
    <location>
        <begin position="391"/>
        <end position="410"/>
    </location>
</feature>
<comment type="caution">
    <text evidence="4">The sequence shown here is derived from an EMBL/GenBank/DDBJ whole genome shotgun (WGS) entry which is preliminary data.</text>
</comment>
<organism evidence="4 5">
    <name type="scientific">Cylindrodendrum hubeiense</name>
    <dbReference type="NCBI Taxonomy" id="595255"/>
    <lineage>
        <taxon>Eukaryota</taxon>
        <taxon>Fungi</taxon>
        <taxon>Dikarya</taxon>
        <taxon>Ascomycota</taxon>
        <taxon>Pezizomycotina</taxon>
        <taxon>Sordariomycetes</taxon>
        <taxon>Hypocreomycetidae</taxon>
        <taxon>Hypocreales</taxon>
        <taxon>Nectriaceae</taxon>
        <taxon>Cylindrodendrum</taxon>
    </lineage>
</organism>
<feature type="transmembrane region" description="Helical" evidence="2">
    <location>
        <begin position="360"/>
        <end position="379"/>
    </location>
</feature>
<dbReference type="InterPro" id="IPR002656">
    <property type="entry name" value="Acyl_transf_3_dom"/>
</dbReference>
<dbReference type="Pfam" id="PF01757">
    <property type="entry name" value="Acyl_transf_3"/>
    <property type="match status" value="1"/>
</dbReference>
<dbReference type="OrthoDB" id="5819582at2759"/>
<dbReference type="Proteomes" id="UP000722485">
    <property type="component" value="Unassembled WGS sequence"/>
</dbReference>
<feature type="domain" description="Acyltransferase 3" evidence="3">
    <location>
        <begin position="65"/>
        <end position="420"/>
    </location>
</feature>
<dbReference type="AlphaFoldDB" id="A0A9P5LMR9"/>
<evidence type="ECO:0000256" key="2">
    <source>
        <dbReference type="SAM" id="Phobius"/>
    </source>
</evidence>
<dbReference type="InterPro" id="IPR050879">
    <property type="entry name" value="Acyltransferase_3"/>
</dbReference>
<evidence type="ECO:0000259" key="3">
    <source>
        <dbReference type="Pfam" id="PF01757"/>
    </source>
</evidence>
<sequence length="1013" mass="115244">MSSLQKGILNGQDWDEKANFSSDLAFEKGWKPATSAGSYKKRFRRIIWSFWPKSPPPDKKLRPTAYLDGLRGFAAFLVYIQHHELWVHDSGDLKGAFENAFGYDGKFYFASFYGIRHMFTGGHYAVVTFFVISGYVLSVKPLSLIQAGEYVQLGDTIASALFRRWLRLFLPLIVTVLLSVTVYHTFGMWIKPLKMQRTLWDEFWTFYIEFKNFSFVYKGGGEPWLTYNRHLWSIPVEFKGSIVVYTSLMAFSRCSRTARLWCEVALIYYFMYITDGWACSTFMAGMLLCDLDLLAKKGELPRFLVRLEPAKMFIYYHLLVFGLFLGGVPSQNSNVEQLARNRGWYYLSYLKPQAVFDYKWFYLFWAAVFLVASVPRIHWLKSFFETRVCQYLGRISFGLYLIHGPVLWTLGDRLYVVMGWVVEEHLQHIPHWANKLPIPKTGPAGLEISYLLPHIVLLPVTLGLAELVTRAIDTPSVKFASQGWSPMRLTVIAVADNELTLVSGPRTAEIHYYYPLRPFRAVADECRDSPNSVLSPNAHFAEPKMLMRDIRRLSLFTGSIIFLIYFGIHLYSHSEIPSTEETGWVISPAEPVVGVSDSGQPQEEAELPTTTSDVLEVPATPAPTPKGDIIDAIDTPVIAPFGLPSSDVSHQEVFSLSTKDTKFFVIDFGGLKAINPNIIPHPTAENTWIVVAQQVKEMPAFFTEVFCNAMFQDGVLRCLYPPMPLPIAATAGERCEGELSFMNSISGPHDARVFFGPTTPYIVYGSNSIFTCLGQFIQDFRMIIEWGPDNPVPADFRIGTELQRPLPWSTMEKNWFVFWDMAGGMYIHYDIAPKRVFSAIGTDGSAGPDLAPFAEVLDEQCLAKYLPKLASELESIHQATNSLQITMCKKQDASCVQDESNTFILTIFQHKTYYDFHGVYDPYVVLFQQRAPFEIHAISQQPIWIHGREKHVERKTSDMFYVTSISWKDRSQGYHGYLDDELFLAFGIEDERAGGIDLLAGHLLENLGLCREF</sequence>
<feature type="transmembrane region" description="Helical" evidence="2">
    <location>
        <begin position="310"/>
        <end position="328"/>
    </location>
</feature>
<evidence type="ECO:0000256" key="1">
    <source>
        <dbReference type="SAM" id="MobiDB-lite"/>
    </source>
</evidence>
<proteinExistence type="predicted"/>
<keyword evidence="5" id="KW-1185">Reference proteome</keyword>
<gene>
    <name evidence="4" type="ORF">G7Z17_g155</name>
</gene>
<evidence type="ECO:0000313" key="5">
    <source>
        <dbReference type="Proteomes" id="UP000722485"/>
    </source>
</evidence>
<evidence type="ECO:0000313" key="4">
    <source>
        <dbReference type="EMBL" id="KAF7558244.1"/>
    </source>
</evidence>
<dbReference type="GO" id="GO:0016747">
    <property type="term" value="F:acyltransferase activity, transferring groups other than amino-acyl groups"/>
    <property type="evidence" value="ECO:0007669"/>
    <property type="project" value="InterPro"/>
</dbReference>